<evidence type="ECO:0000313" key="4">
    <source>
        <dbReference type="Proteomes" id="UP000529861"/>
    </source>
</evidence>
<evidence type="ECO:0000313" key="3">
    <source>
        <dbReference type="EMBL" id="NNG67314.1"/>
    </source>
</evidence>
<accession>A0A7Y2PKT3</accession>
<dbReference type="PANTHER" id="PTHR46558">
    <property type="entry name" value="TRACRIPTIONAL REGULATORY PROTEIN-RELATED-RELATED"/>
    <property type="match status" value="1"/>
</dbReference>
<dbReference type="Gene3D" id="1.10.260.40">
    <property type="entry name" value="lambda repressor-like DNA-binding domains"/>
    <property type="match status" value="1"/>
</dbReference>
<dbReference type="AlphaFoldDB" id="A0A7Y2PKT3"/>
<dbReference type="InterPro" id="IPR001387">
    <property type="entry name" value="Cro/C1-type_HTH"/>
</dbReference>
<organism evidence="3 4">
    <name type="scientific">Caldanaerobacter subterraneus</name>
    <dbReference type="NCBI Taxonomy" id="911092"/>
    <lineage>
        <taxon>Bacteria</taxon>
        <taxon>Bacillati</taxon>
        <taxon>Bacillota</taxon>
        <taxon>Clostridia</taxon>
        <taxon>Thermoanaerobacterales</taxon>
        <taxon>Thermoanaerobacteraceae</taxon>
        <taxon>Caldanaerobacter</taxon>
    </lineage>
</organism>
<dbReference type="GO" id="GO:0003677">
    <property type="term" value="F:DNA binding"/>
    <property type="evidence" value="ECO:0007669"/>
    <property type="project" value="UniProtKB-KW"/>
</dbReference>
<dbReference type="InterPro" id="IPR010982">
    <property type="entry name" value="Lambda_DNA-bd_dom_sf"/>
</dbReference>
<dbReference type="PROSITE" id="PS50943">
    <property type="entry name" value="HTH_CROC1"/>
    <property type="match status" value="1"/>
</dbReference>
<evidence type="ECO:0000256" key="1">
    <source>
        <dbReference type="ARBA" id="ARBA00023125"/>
    </source>
</evidence>
<gene>
    <name evidence="3" type="ORF">HKI81_08790</name>
</gene>
<dbReference type="EMBL" id="JABEQB010000025">
    <property type="protein sequence ID" value="NNG67314.1"/>
    <property type="molecule type" value="Genomic_DNA"/>
</dbReference>
<keyword evidence="1" id="KW-0238">DNA-binding</keyword>
<feature type="domain" description="HTH cro/C1-type" evidence="2">
    <location>
        <begin position="8"/>
        <end position="62"/>
    </location>
</feature>
<dbReference type="SMART" id="SM00530">
    <property type="entry name" value="HTH_XRE"/>
    <property type="match status" value="1"/>
</dbReference>
<proteinExistence type="predicted"/>
<dbReference type="PANTHER" id="PTHR46558:SF11">
    <property type="entry name" value="HTH-TYPE TRANSCRIPTIONAL REGULATOR XRE"/>
    <property type="match status" value="1"/>
</dbReference>
<name>A0A7Y2PKT3_9THEO</name>
<dbReference type="RefSeq" id="WP_170271177.1">
    <property type="nucleotide sequence ID" value="NZ_JABEQB010000025.1"/>
</dbReference>
<dbReference type="CDD" id="cd00093">
    <property type="entry name" value="HTH_XRE"/>
    <property type="match status" value="1"/>
</dbReference>
<evidence type="ECO:0000259" key="2">
    <source>
        <dbReference type="PROSITE" id="PS50943"/>
    </source>
</evidence>
<comment type="caution">
    <text evidence="3">The sequence shown here is derived from an EMBL/GenBank/DDBJ whole genome shotgun (WGS) entry which is preliminary data.</text>
</comment>
<protein>
    <submittedName>
        <fullName evidence="3">Helix-turn-helix transcriptional regulator</fullName>
    </submittedName>
</protein>
<reference evidence="3 4" key="1">
    <citation type="submission" date="2020-04" db="EMBL/GenBank/DDBJ databases">
        <title>Draft genome sequence of Caldanaerobacter sunterraneus. strain 1523vc isolated from Griffin hot spring, Kamchatka, Russia.</title>
        <authorList>
            <person name="Toshchakov S.V."/>
            <person name="Podosokorskaya O.A."/>
            <person name="Kublanov I.V."/>
            <person name="Korzhenkov A."/>
            <person name="Patrushev M.V."/>
        </authorList>
    </citation>
    <scope>NUCLEOTIDE SEQUENCE [LARGE SCALE GENOMIC DNA]</scope>
    <source>
        <strain evidence="3 4">1523vc</strain>
    </source>
</reference>
<sequence>MATFSERMRELRKEKGISLEKLAEMMGTTKATLSRYENNKRIPNIEFVEELAKIFDVSVDYLLGRSDIRNPTDEITEAVEDDPDLRIIERARQKMSPKDRERMMKILKASFEDFFNEDEGEDENE</sequence>
<dbReference type="SUPFAM" id="SSF47413">
    <property type="entry name" value="lambda repressor-like DNA-binding domains"/>
    <property type="match status" value="1"/>
</dbReference>
<dbReference type="Proteomes" id="UP000529861">
    <property type="component" value="Unassembled WGS sequence"/>
</dbReference>
<dbReference type="Pfam" id="PF01381">
    <property type="entry name" value="HTH_3"/>
    <property type="match status" value="1"/>
</dbReference>